<evidence type="ECO:0000313" key="3">
    <source>
        <dbReference type="Proteomes" id="UP001589783"/>
    </source>
</evidence>
<proteinExistence type="predicted"/>
<dbReference type="InterPro" id="IPR023346">
    <property type="entry name" value="Lysozyme-like_dom_sf"/>
</dbReference>
<dbReference type="Pfam" id="PF01464">
    <property type="entry name" value="SLT"/>
    <property type="match status" value="1"/>
</dbReference>
<dbReference type="InterPro" id="IPR008258">
    <property type="entry name" value="Transglycosylase_SLT_dom_1"/>
</dbReference>
<keyword evidence="3" id="KW-1185">Reference proteome</keyword>
<comment type="caution">
    <text evidence="2">The sequence shown here is derived from an EMBL/GenBank/DDBJ whole genome shotgun (WGS) entry which is preliminary data.</text>
</comment>
<feature type="domain" description="Transglycosylase SLT" evidence="1">
    <location>
        <begin position="51"/>
        <end position="144"/>
    </location>
</feature>
<accession>A0ABV6H4S9</accession>
<protein>
    <submittedName>
        <fullName evidence="2">Transglycosylase SLT domain-containing protein</fullName>
    </submittedName>
</protein>
<reference evidence="2 3" key="1">
    <citation type="submission" date="2024-09" db="EMBL/GenBank/DDBJ databases">
        <authorList>
            <person name="Sun Q."/>
            <person name="Mori K."/>
        </authorList>
    </citation>
    <scope>NUCLEOTIDE SEQUENCE [LARGE SCALE GENOMIC DNA]</scope>
    <source>
        <strain evidence="2 3">CCM 7957</strain>
    </source>
</reference>
<evidence type="ECO:0000259" key="1">
    <source>
        <dbReference type="Pfam" id="PF01464"/>
    </source>
</evidence>
<sequence length="174" mass="17828">MLAALVLAAATACTADTPARPEIERPSSAWTAAPPIYQAAITSALGAQGCPSVDRNLVAAQLQFESNFTHDAVAVSGASGAAQISPSAWQEWAPKVGATDRLNVLDSVTVQVAVNCDNAALLQKAGAEPSLNNLVSAYSVGVNSTVNPGSHHLSVPFKDLGIEQIVAAATPQER</sequence>
<dbReference type="RefSeq" id="WP_382360071.1">
    <property type="nucleotide sequence ID" value="NZ_JBHLWV010000006.1"/>
</dbReference>
<organism evidence="2 3">
    <name type="scientific">Gordonia phosphorivorans</name>
    <dbReference type="NCBI Taxonomy" id="1056982"/>
    <lineage>
        <taxon>Bacteria</taxon>
        <taxon>Bacillati</taxon>
        <taxon>Actinomycetota</taxon>
        <taxon>Actinomycetes</taxon>
        <taxon>Mycobacteriales</taxon>
        <taxon>Gordoniaceae</taxon>
        <taxon>Gordonia</taxon>
    </lineage>
</organism>
<name>A0ABV6H4S9_9ACTN</name>
<dbReference type="Gene3D" id="1.10.530.10">
    <property type="match status" value="1"/>
</dbReference>
<dbReference type="EMBL" id="JBHLWV010000006">
    <property type="protein sequence ID" value="MFC0313597.1"/>
    <property type="molecule type" value="Genomic_DNA"/>
</dbReference>
<dbReference type="Proteomes" id="UP001589783">
    <property type="component" value="Unassembled WGS sequence"/>
</dbReference>
<evidence type="ECO:0000313" key="2">
    <source>
        <dbReference type="EMBL" id="MFC0313597.1"/>
    </source>
</evidence>
<dbReference type="SUPFAM" id="SSF53955">
    <property type="entry name" value="Lysozyme-like"/>
    <property type="match status" value="1"/>
</dbReference>
<gene>
    <name evidence="2" type="ORF">ACFFJD_01855</name>
</gene>